<dbReference type="AlphaFoldDB" id="A0A9X3IZG6"/>
<keyword evidence="2" id="KW-1185">Reference proteome</keyword>
<dbReference type="RefSeq" id="WP_267773621.1">
    <property type="nucleotide sequence ID" value="NZ_JAPNKE010000002.1"/>
</dbReference>
<sequence>MLTAPFSRLPAPVGLGLLLALGLGLAAAAFELLAFGPDVRAGVAEAAARVWPPE</sequence>
<gene>
    <name evidence="1" type="ORF">OV079_34565</name>
</gene>
<proteinExistence type="predicted"/>
<protein>
    <submittedName>
        <fullName evidence="1">Uncharacterized protein</fullName>
    </submittedName>
</protein>
<evidence type="ECO:0000313" key="1">
    <source>
        <dbReference type="EMBL" id="MCY1010602.1"/>
    </source>
</evidence>
<reference evidence="1" key="1">
    <citation type="submission" date="2022-11" db="EMBL/GenBank/DDBJ databases">
        <title>Minimal conservation of predation-associated metabolite biosynthetic gene clusters underscores biosynthetic potential of Myxococcota including descriptions for ten novel species: Archangium lansinium sp. nov., Myxococcus landrumus sp. nov., Nannocystis bai.</title>
        <authorList>
            <person name="Ahearne A."/>
            <person name="Stevens C."/>
            <person name="Phillips K."/>
        </authorList>
    </citation>
    <scope>NUCLEOTIDE SEQUENCE</scope>
    <source>
        <strain evidence="1">Na p29</strain>
    </source>
</reference>
<dbReference type="Proteomes" id="UP001150924">
    <property type="component" value="Unassembled WGS sequence"/>
</dbReference>
<accession>A0A9X3IZG6</accession>
<evidence type="ECO:0000313" key="2">
    <source>
        <dbReference type="Proteomes" id="UP001150924"/>
    </source>
</evidence>
<dbReference type="EMBL" id="JAPNKE010000002">
    <property type="protein sequence ID" value="MCY1010602.1"/>
    <property type="molecule type" value="Genomic_DNA"/>
</dbReference>
<name>A0A9X3IZG6_9BACT</name>
<comment type="caution">
    <text evidence="1">The sequence shown here is derived from an EMBL/GenBank/DDBJ whole genome shotgun (WGS) entry which is preliminary data.</text>
</comment>
<organism evidence="1 2">
    <name type="scientific">Nannocystis pusilla</name>
    <dbReference type="NCBI Taxonomy" id="889268"/>
    <lineage>
        <taxon>Bacteria</taxon>
        <taxon>Pseudomonadati</taxon>
        <taxon>Myxococcota</taxon>
        <taxon>Polyangia</taxon>
        <taxon>Nannocystales</taxon>
        <taxon>Nannocystaceae</taxon>
        <taxon>Nannocystis</taxon>
    </lineage>
</organism>